<evidence type="ECO:0000256" key="1">
    <source>
        <dbReference type="ARBA" id="ARBA00001947"/>
    </source>
</evidence>
<proteinExistence type="inferred from homology"/>
<reference evidence="7 8" key="1">
    <citation type="submission" date="2016-09" db="EMBL/GenBank/DDBJ databases">
        <title>Extensive genetic diversity and differential bi-allelic expression allows diatom success in the polar Southern Ocean.</title>
        <authorList>
            <consortium name="DOE Joint Genome Institute"/>
            <person name="Mock T."/>
            <person name="Otillar R.P."/>
            <person name="Strauss J."/>
            <person name="Dupont C."/>
            <person name="Frickenhaus S."/>
            <person name="Maumus F."/>
            <person name="Mcmullan M."/>
            <person name="Sanges R."/>
            <person name="Schmutz J."/>
            <person name="Toseland A."/>
            <person name="Valas R."/>
            <person name="Veluchamy A."/>
            <person name="Ward B.J."/>
            <person name="Allen A."/>
            <person name="Barry K."/>
            <person name="Falciatore A."/>
            <person name="Ferrante M."/>
            <person name="Fortunato A.E."/>
            <person name="Gloeckner G."/>
            <person name="Gruber A."/>
            <person name="Hipkin R."/>
            <person name="Janech M."/>
            <person name="Kroth P."/>
            <person name="Leese F."/>
            <person name="Lindquist E."/>
            <person name="Lyon B.R."/>
            <person name="Martin J."/>
            <person name="Mayer C."/>
            <person name="Parker M."/>
            <person name="Quesneville H."/>
            <person name="Raymond J."/>
            <person name="Uhlig C."/>
            <person name="Valentin K.U."/>
            <person name="Worden A.Z."/>
            <person name="Armbrust E.V."/>
            <person name="Bowler C."/>
            <person name="Green B."/>
            <person name="Moulton V."/>
            <person name="Van Oosterhout C."/>
            <person name="Grigoriev I."/>
        </authorList>
    </citation>
    <scope>NUCLEOTIDE SEQUENCE [LARGE SCALE GENOMIC DNA]</scope>
    <source>
        <strain evidence="7 8">CCMP1102</strain>
    </source>
</reference>
<dbReference type="Gene3D" id="3.40.800.20">
    <property type="entry name" value="Histone deacetylase domain"/>
    <property type="match status" value="1"/>
</dbReference>
<protein>
    <submittedName>
        <fullName evidence="7">Arginase/deacetylase</fullName>
    </submittedName>
</protein>
<evidence type="ECO:0000313" key="8">
    <source>
        <dbReference type="Proteomes" id="UP000095751"/>
    </source>
</evidence>
<keyword evidence="3" id="KW-0479">Metal-binding</keyword>
<sequence length="283" mass="31012">MGQIGYYCTDTCTPVFAELLEELQCDARIVSTAVDIAINDNTPNVVYAVCTHPGHHAARDSFGGYCYVNNAALTARLLQERLVALPKVVILDVDYHCGNGTASIFYNDPNIFVISIHCHPDYEYPFHSGYEDETGGDQAGGLTLHIPLLPGTTWDDDYKNILQNKIAKNDTLLKFSPDAFILSLGLDTHINDPCATRRAGFQLSGDDYKLMGESIGQIITNINTVRNSRSNNITAATTPTSIPTIVLQEGGYEMTQVPSAATDVVLVMACKIREFFRNPIVNT</sequence>
<keyword evidence="8" id="KW-1185">Reference proteome</keyword>
<dbReference type="Proteomes" id="UP000095751">
    <property type="component" value="Unassembled WGS sequence"/>
</dbReference>
<dbReference type="InterPro" id="IPR037138">
    <property type="entry name" value="His_deacetylse_dom_sf"/>
</dbReference>
<dbReference type="GO" id="GO:0046872">
    <property type="term" value="F:metal ion binding"/>
    <property type="evidence" value="ECO:0007669"/>
    <property type="project" value="UniProtKB-KW"/>
</dbReference>
<dbReference type="AlphaFoldDB" id="A0A1E7FUX2"/>
<evidence type="ECO:0000256" key="3">
    <source>
        <dbReference type="ARBA" id="ARBA00022723"/>
    </source>
</evidence>
<dbReference type="OrthoDB" id="424012at2759"/>
<evidence type="ECO:0000256" key="4">
    <source>
        <dbReference type="ARBA" id="ARBA00022801"/>
    </source>
</evidence>
<dbReference type="GO" id="GO:0016787">
    <property type="term" value="F:hydrolase activity"/>
    <property type="evidence" value="ECO:0007669"/>
    <property type="project" value="UniProtKB-KW"/>
</dbReference>
<evidence type="ECO:0000256" key="2">
    <source>
        <dbReference type="ARBA" id="ARBA00005947"/>
    </source>
</evidence>
<dbReference type="InterPro" id="IPR000286">
    <property type="entry name" value="HDACs"/>
</dbReference>
<keyword evidence="4" id="KW-0378">Hydrolase</keyword>
<dbReference type="KEGG" id="fcy:FRACYDRAFT_177910"/>
<dbReference type="InterPro" id="IPR023801">
    <property type="entry name" value="His_deacetylse_dom"/>
</dbReference>
<dbReference type="InterPro" id="IPR023696">
    <property type="entry name" value="Ureohydrolase_dom_sf"/>
</dbReference>
<dbReference type="PRINTS" id="PR01270">
    <property type="entry name" value="HDASUPER"/>
</dbReference>
<dbReference type="PANTHER" id="PTHR10625">
    <property type="entry name" value="HISTONE DEACETYLASE HDAC1-RELATED"/>
    <property type="match status" value="1"/>
</dbReference>
<name>A0A1E7FUX2_9STRA</name>
<dbReference type="Pfam" id="PF00850">
    <property type="entry name" value="Hist_deacetyl"/>
    <property type="match status" value="1"/>
</dbReference>
<comment type="cofactor">
    <cofactor evidence="1">
        <name>Zn(2+)</name>
        <dbReference type="ChEBI" id="CHEBI:29105"/>
    </cofactor>
</comment>
<dbReference type="GO" id="GO:0040029">
    <property type="term" value="P:epigenetic regulation of gene expression"/>
    <property type="evidence" value="ECO:0007669"/>
    <property type="project" value="TreeGrafter"/>
</dbReference>
<feature type="domain" description="Histone deacetylase" evidence="6">
    <location>
        <begin position="10"/>
        <end position="266"/>
    </location>
</feature>
<keyword evidence="5" id="KW-0862">Zinc</keyword>
<dbReference type="InParanoid" id="A0A1E7FUX2"/>
<accession>A0A1E7FUX2</accession>
<dbReference type="GO" id="GO:0004407">
    <property type="term" value="F:histone deacetylase activity"/>
    <property type="evidence" value="ECO:0007669"/>
    <property type="project" value="TreeGrafter"/>
</dbReference>
<comment type="similarity">
    <text evidence="2">Belongs to the histone deacetylase family.</text>
</comment>
<dbReference type="PANTHER" id="PTHR10625:SF17">
    <property type="entry name" value="HISTONE DEACETYLASE 8"/>
    <property type="match status" value="1"/>
</dbReference>
<evidence type="ECO:0000256" key="5">
    <source>
        <dbReference type="ARBA" id="ARBA00022833"/>
    </source>
</evidence>
<organism evidence="7 8">
    <name type="scientific">Fragilariopsis cylindrus CCMP1102</name>
    <dbReference type="NCBI Taxonomy" id="635003"/>
    <lineage>
        <taxon>Eukaryota</taxon>
        <taxon>Sar</taxon>
        <taxon>Stramenopiles</taxon>
        <taxon>Ochrophyta</taxon>
        <taxon>Bacillariophyta</taxon>
        <taxon>Bacillariophyceae</taxon>
        <taxon>Bacillariophycidae</taxon>
        <taxon>Bacillariales</taxon>
        <taxon>Bacillariaceae</taxon>
        <taxon>Fragilariopsis</taxon>
    </lineage>
</organism>
<gene>
    <name evidence="7" type="ORF">FRACYDRAFT_177910</name>
</gene>
<dbReference type="SUPFAM" id="SSF52768">
    <property type="entry name" value="Arginase/deacetylase"/>
    <property type="match status" value="1"/>
</dbReference>
<evidence type="ECO:0000259" key="6">
    <source>
        <dbReference type="Pfam" id="PF00850"/>
    </source>
</evidence>
<dbReference type="EMBL" id="KV784353">
    <property type="protein sequence ID" value="OEU21956.1"/>
    <property type="molecule type" value="Genomic_DNA"/>
</dbReference>
<evidence type="ECO:0000313" key="7">
    <source>
        <dbReference type="EMBL" id="OEU21956.1"/>
    </source>
</evidence>